<organism evidence="6 7">
    <name type="scientific">Tumebacillus lipolyticus</name>
    <dbReference type="NCBI Taxonomy" id="1280370"/>
    <lineage>
        <taxon>Bacteria</taxon>
        <taxon>Bacillati</taxon>
        <taxon>Bacillota</taxon>
        <taxon>Bacilli</taxon>
        <taxon>Bacillales</taxon>
        <taxon>Alicyclobacillaceae</taxon>
        <taxon>Tumebacillus</taxon>
    </lineage>
</organism>
<keyword evidence="4" id="KW-0812">Transmembrane</keyword>
<evidence type="ECO:0000313" key="7">
    <source>
        <dbReference type="Proteomes" id="UP001597343"/>
    </source>
</evidence>
<feature type="transmembrane region" description="Helical" evidence="4">
    <location>
        <begin position="9"/>
        <end position="30"/>
    </location>
</feature>
<comment type="caution">
    <text evidence="6">The sequence shown here is derived from an EMBL/GenBank/DDBJ whole genome shotgun (WGS) entry which is preliminary data.</text>
</comment>
<evidence type="ECO:0000256" key="2">
    <source>
        <dbReference type="PROSITE-ProRule" id="PRU00284"/>
    </source>
</evidence>
<feature type="coiled-coil region" evidence="3">
    <location>
        <begin position="450"/>
        <end position="501"/>
    </location>
</feature>
<accession>A0ABW4ZYG1</accession>
<protein>
    <submittedName>
        <fullName evidence="6">Methyl-accepting chemotaxis protein</fullName>
    </submittedName>
</protein>
<evidence type="ECO:0000259" key="5">
    <source>
        <dbReference type="PROSITE" id="PS50111"/>
    </source>
</evidence>
<proteinExistence type="predicted"/>
<dbReference type="PANTHER" id="PTHR32089">
    <property type="entry name" value="METHYL-ACCEPTING CHEMOTAXIS PROTEIN MCPB"/>
    <property type="match status" value="1"/>
</dbReference>
<dbReference type="PROSITE" id="PS50111">
    <property type="entry name" value="CHEMOTAXIS_TRANSDUC_2"/>
    <property type="match status" value="1"/>
</dbReference>
<feature type="domain" description="Methyl-accepting transducer" evidence="5">
    <location>
        <begin position="221"/>
        <end position="471"/>
    </location>
</feature>
<keyword evidence="3" id="KW-0175">Coiled coil</keyword>
<evidence type="ECO:0000313" key="6">
    <source>
        <dbReference type="EMBL" id="MFD2170595.1"/>
    </source>
</evidence>
<dbReference type="RefSeq" id="WP_386046653.1">
    <property type="nucleotide sequence ID" value="NZ_JBHUIO010000005.1"/>
</dbReference>
<evidence type="ECO:0000256" key="3">
    <source>
        <dbReference type="SAM" id="Coils"/>
    </source>
</evidence>
<keyword evidence="1 2" id="KW-0807">Transducer</keyword>
<feature type="transmembrane region" description="Helical" evidence="4">
    <location>
        <begin position="131"/>
        <end position="148"/>
    </location>
</feature>
<gene>
    <name evidence="6" type="ORF">ACFSOY_11340</name>
</gene>
<sequence length="506" mass="55863">MQDKKNKLMLLLSGTAVLLNVLIFTVTRLFDPFHHAVGHGTGLEKTSFLLGGQNALFLLPFVFFLAGVYSFFRNREHPLLPWINALTLTFASFSMISGSGGAVEFHFSIFMVIAAAAYYENVRIISMMTGLFAIQHLLGFFVTPQLVFGTDQYSFLMLLIHAMFLILTSSATILQIHSKRKITAQLEAEKQRKANNLYDLIRDVKSLSDHIRSTSRVVSSKSETNVQTNQEMRHAFKEVTAGLENQIVSIEQMEANLQNIDRSIQTALESSEELMGNADITGQAMSASQQKVIGLQAHNQQILQAMASIVLTMGTLKQSAARAQGMSNMIQQVADQTNLLALNASIEAARAGEHGASFAVVASEIRKLSAQSRFAAEEIQSIMSTIHQESEINFAQVERGQEVAKRSAADVDAFADDFNQMHRLIDQLLHYILTMNRMMGAIKTDSSSVASEMNEIAAVIEEEMAAMEELSAMSDSQITAAEQVDEELSNLCKLSDELQEQMADAD</sequence>
<feature type="coiled-coil region" evidence="3">
    <location>
        <begin position="243"/>
        <end position="270"/>
    </location>
</feature>
<dbReference type="InterPro" id="IPR004089">
    <property type="entry name" value="MCPsignal_dom"/>
</dbReference>
<feature type="transmembrane region" description="Helical" evidence="4">
    <location>
        <begin position="154"/>
        <end position="174"/>
    </location>
</feature>
<keyword evidence="4" id="KW-1133">Transmembrane helix</keyword>
<feature type="transmembrane region" description="Helical" evidence="4">
    <location>
        <begin position="50"/>
        <end position="72"/>
    </location>
</feature>
<dbReference type="EMBL" id="JBHUIO010000005">
    <property type="protein sequence ID" value="MFD2170595.1"/>
    <property type="molecule type" value="Genomic_DNA"/>
</dbReference>
<dbReference type="PANTHER" id="PTHR32089:SF112">
    <property type="entry name" value="LYSOZYME-LIKE PROTEIN-RELATED"/>
    <property type="match status" value="1"/>
</dbReference>
<dbReference type="Gene3D" id="1.10.287.950">
    <property type="entry name" value="Methyl-accepting chemotaxis protein"/>
    <property type="match status" value="1"/>
</dbReference>
<keyword evidence="7" id="KW-1185">Reference proteome</keyword>
<feature type="transmembrane region" description="Helical" evidence="4">
    <location>
        <begin position="79"/>
        <end position="96"/>
    </location>
</feature>
<dbReference type="SUPFAM" id="SSF58104">
    <property type="entry name" value="Methyl-accepting chemotaxis protein (MCP) signaling domain"/>
    <property type="match status" value="1"/>
</dbReference>
<evidence type="ECO:0000256" key="1">
    <source>
        <dbReference type="ARBA" id="ARBA00023224"/>
    </source>
</evidence>
<dbReference type="Pfam" id="PF00015">
    <property type="entry name" value="MCPsignal"/>
    <property type="match status" value="1"/>
</dbReference>
<evidence type="ECO:0000256" key="4">
    <source>
        <dbReference type="SAM" id="Phobius"/>
    </source>
</evidence>
<name>A0ABW4ZYG1_9BACL</name>
<keyword evidence="4" id="KW-0472">Membrane</keyword>
<dbReference type="Proteomes" id="UP001597343">
    <property type="component" value="Unassembled WGS sequence"/>
</dbReference>
<dbReference type="SMART" id="SM00283">
    <property type="entry name" value="MA"/>
    <property type="match status" value="1"/>
</dbReference>
<reference evidence="7" key="1">
    <citation type="journal article" date="2019" name="Int. J. Syst. Evol. Microbiol.">
        <title>The Global Catalogue of Microorganisms (GCM) 10K type strain sequencing project: providing services to taxonomists for standard genome sequencing and annotation.</title>
        <authorList>
            <consortium name="The Broad Institute Genomics Platform"/>
            <consortium name="The Broad Institute Genome Sequencing Center for Infectious Disease"/>
            <person name="Wu L."/>
            <person name="Ma J."/>
        </authorList>
    </citation>
    <scope>NUCLEOTIDE SEQUENCE [LARGE SCALE GENOMIC DNA]</scope>
    <source>
        <strain evidence="7">CGMCC 1.13574</strain>
    </source>
</reference>